<dbReference type="EMBL" id="CAJMWZ010001179">
    <property type="protein sequence ID" value="CAE6432875.1"/>
    <property type="molecule type" value="Genomic_DNA"/>
</dbReference>
<dbReference type="Gene3D" id="3.30.710.10">
    <property type="entry name" value="Potassium Channel Kv1.1, Chain A"/>
    <property type="match status" value="1"/>
</dbReference>
<dbReference type="CDD" id="cd18186">
    <property type="entry name" value="BTB_POZ_ZBTB_KLHL-like"/>
    <property type="match status" value="1"/>
</dbReference>
<dbReference type="Pfam" id="PF00651">
    <property type="entry name" value="BTB"/>
    <property type="match status" value="1"/>
</dbReference>
<feature type="compositionally biased region" description="Polar residues" evidence="1">
    <location>
        <begin position="1"/>
        <end position="10"/>
    </location>
</feature>
<dbReference type="InterPro" id="IPR000210">
    <property type="entry name" value="BTB/POZ_dom"/>
</dbReference>
<reference evidence="3" key="1">
    <citation type="submission" date="2021-01" db="EMBL/GenBank/DDBJ databases">
        <authorList>
            <person name="Kaushik A."/>
        </authorList>
    </citation>
    <scope>NUCLEOTIDE SEQUENCE</scope>
    <source>
        <strain evidence="3">Type strain: AG8-Rh-89/</strain>
    </source>
</reference>
<comment type="caution">
    <text evidence="3">The sequence shown here is derived from an EMBL/GenBank/DDBJ whole genome shotgun (WGS) entry which is preliminary data.</text>
</comment>
<name>A0A8H2XP21_9AGAM</name>
<proteinExistence type="predicted"/>
<feature type="region of interest" description="Disordered" evidence="1">
    <location>
        <begin position="1"/>
        <end position="20"/>
    </location>
</feature>
<accession>A0A8H2XP21</accession>
<dbReference type="AlphaFoldDB" id="A0A8H2XP21"/>
<protein>
    <recommendedName>
        <fullName evidence="2">BTB domain-containing protein</fullName>
    </recommendedName>
</protein>
<dbReference type="SUPFAM" id="SSF54695">
    <property type="entry name" value="POZ domain"/>
    <property type="match status" value="1"/>
</dbReference>
<dbReference type="Proteomes" id="UP000663850">
    <property type="component" value="Unassembled WGS sequence"/>
</dbReference>
<dbReference type="PROSITE" id="PS50097">
    <property type="entry name" value="BTB"/>
    <property type="match status" value="1"/>
</dbReference>
<gene>
    <name evidence="3" type="ORF">RDB_LOCUS21191</name>
</gene>
<evidence type="ECO:0000256" key="1">
    <source>
        <dbReference type="SAM" id="MobiDB-lite"/>
    </source>
</evidence>
<feature type="domain" description="BTB" evidence="2">
    <location>
        <begin position="56"/>
        <end position="132"/>
    </location>
</feature>
<organism evidence="3 4">
    <name type="scientific">Rhizoctonia solani</name>
    <dbReference type="NCBI Taxonomy" id="456999"/>
    <lineage>
        <taxon>Eukaryota</taxon>
        <taxon>Fungi</taxon>
        <taxon>Dikarya</taxon>
        <taxon>Basidiomycota</taxon>
        <taxon>Agaricomycotina</taxon>
        <taxon>Agaricomycetes</taxon>
        <taxon>Cantharellales</taxon>
        <taxon>Ceratobasidiaceae</taxon>
        <taxon>Rhizoctonia</taxon>
    </lineage>
</organism>
<dbReference type="SMART" id="SM00225">
    <property type="entry name" value="BTB"/>
    <property type="match status" value="1"/>
</dbReference>
<evidence type="ECO:0000259" key="2">
    <source>
        <dbReference type="PROSITE" id="PS50097"/>
    </source>
</evidence>
<evidence type="ECO:0000313" key="3">
    <source>
        <dbReference type="EMBL" id="CAE6432875.1"/>
    </source>
</evidence>
<evidence type="ECO:0000313" key="4">
    <source>
        <dbReference type="Proteomes" id="UP000663850"/>
    </source>
</evidence>
<sequence>MAQENPTTITHGAESGMSLDKESNINSDVAFTDSLDKLSQVQSSGEILRHPRFFFDDTLVAIQVESTLFKVHKNQLAKSEVFSNMLKKHRAEGDGPEKGSSPEDPILMKGIAASDFAALLEVLYTGFFSINEPILDAPHIIPAFRLANTLDFPELRKCLLPHAEKCLGDVDRILLAREFNIREWLAPAHISLCRREEPPSIEEAKQLEFDSILLIMHMRERYHWIKYPINARYCKGCIAETYKTEDCSGCGITRATYYCLHLGAKRRKDDPATKLDAEVTKWVENGCKM</sequence>
<dbReference type="InterPro" id="IPR011333">
    <property type="entry name" value="SKP1/BTB/POZ_sf"/>
</dbReference>
<dbReference type="OrthoDB" id="6500128at2759"/>